<dbReference type="GO" id="GO:0005840">
    <property type="term" value="C:ribosome"/>
    <property type="evidence" value="ECO:0007669"/>
    <property type="project" value="UniProtKB-KW"/>
</dbReference>
<dbReference type="GO" id="GO:1990904">
    <property type="term" value="C:ribonucleoprotein complex"/>
    <property type="evidence" value="ECO:0007669"/>
    <property type="project" value="UniProtKB-KW"/>
</dbReference>
<comment type="similarity">
    <text evidence="1">Belongs to the universal ribosomal protein uS8 family.</text>
</comment>
<evidence type="ECO:0000256" key="2">
    <source>
        <dbReference type="ARBA" id="ARBA00022980"/>
    </source>
</evidence>
<dbReference type="STRING" id="1573173.A0A166NYN3"/>
<evidence type="ECO:0000256" key="1">
    <source>
        <dbReference type="ARBA" id="ARBA00006471"/>
    </source>
</evidence>
<organism evidence="5 6">
    <name type="scientific">Colletotrichum incanum</name>
    <name type="common">Soybean anthracnose fungus</name>
    <dbReference type="NCBI Taxonomy" id="1573173"/>
    <lineage>
        <taxon>Eukaryota</taxon>
        <taxon>Fungi</taxon>
        <taxon>Dikarya</taxon>
        <taxon>Ascomycota</taxon>
        <taxon>Pezizomycotina</taxon>
        <taxon>Sordariomycetes</taxon>
        <taxon>Hypocreomycetidae</taxon>
        <taxon>Glomerellales</taxon>
        <taxon>Glomerellaceae</taxon>
        <taxon>Colletotrichum</taxon>
        <taxon>Colletotrichum spaethianum species complex</taxon>
    </lineage>
</organism>
<dbReference type="FunFam" id="3.30.1370.30:FF:000006">
    <property type="entry name" value="40S ribosomal protein S8"/>
    <property type="match status" value="1"/>
</dbReference>
<evidence type="ECO:0000256" key="4">
    <source>
        <dbReference type="SAM" id="MobiDB-lite"/>
    </source>
</evidence>
<evidence type="ECO:0000256" key="3">
    <source>
        <dbReference type="ARBA" id="ARBA00023274"/>
    </source>
</evidence>
<accession>A0A166NYN3</accession>
<reference evidence="5 6" key="1">
    <citation type="submission" date="2015-06" db="EMBL/GenBank/DDBJ databases">
        <title>Survival trade-offs in plant roots during colonization by closely related pathogenic and mutualistic fungi.</title>
        <authorList>
            <person name="Hacquard S."/>
            <person name="Kracher B."/>
            <person name="Hiruma K."/>
            <person name="Weinman A."/>
            <person name="Muench P."/>
            <person name="Garrido Oter R."/>
            <person name="Ver Loren van Themaat E."/>
            <person name="Dallerey J.-F."/>
            <person name="Damm U."/>
            <person name="Henrissat B."/>
            <person name="Lespinet O."/>
            <person name="Thon M."/>
            <person name="Kemen E."/>
            <person name="McHardy A.C."/>
            <person name="Schulze-Lefert P."/>
            <person name="O'Connell R.J."/>
        </authorList>
    </citation>
    <scope>NUCLEOTIDE SEQUENCE [LARGE SCALE GENOMIC DNA]</scope>
    <source>
        <strain evidence="5 6">MAFF 238704</strain>
    </source>
</reference>
<dbReference type="EMBL" id="LFIW01002587">
    <property type="protein sequence ID" value="KZL66200.1"/>
    <property type="molecule type" value="Genomic_DNA"/>
</dbReference>
<keyword evidence="3" id="KW-0687">Ribonucleoprotein</keyword>
<dbReference type="Gene3D" id="3.30.1370.30">
    <property type="match status" value="1"/>
</dbReference>
<evidence type="ECO:0000313" key="6">
    <source>
        <dbReference type="Proteomes" id="UP000076584"/>
    </source>
</evidence>
<dbReference type="InterPro" id="IPR000630">
    <property type="entry name" value="Ribosomal_uS8"/>
</dbReference>
<dbReference type="GO" id="GO:0003735">
    <property type="term" value="F:structural constituent of ribosome"/>
    <property type="evidence" value="ECO:0007669"/>
    <property type="project" value="InterPro"/>
</dbReference>
<proteinExistence type="inferred from homology"/>
<comment type="caution">
    <text evidence="5">The sequence shown here is derived from an EMBL/GenBank/DDBJ whole genome shotgun (WGS) entry which is preliminary data.</text>
</comment>
<dbReference type="InterPro" id="IPR035987">
    <property type="entry name" value="Ribosomal_uS8_sf"/>
</dbReference>
<dbReference type="Pfam" id="PF00410">
    <property type="entry name" value="Ribosomal_S8"/>
    <property type="match status" value="1"/>
</dbReference>
<evidence type="ECO:0000313" key="5">
    <source>
        <dbReference type="EMBL" id="KZL66200.1"/>
    </source>
</evidence>
<name>A0A166NYN3_COLIC</name>
<feature type="region of interest" description="Disordered" evidence="4">
    <location>
        <begin position="1"/>
        <end position="20"/>
    </location>
</feature>
<dbReference type="GO" id="GO:0006412">
    <property type="term" value="P:translation"/>
    <property type="evidence" value="ECO:0007669"/>
    <property type="project" value="InterPro"/>
</dbReference>
<keyword evidence="6" id="KW-1185">Reference proteome</keyword>
<dbReference type="Proteomes" id="UP000076584">
    <property type="component" value="Unassembled WGS sequence"/>
</dbReference>
<protein>
    <submittedName>
        <fullName evidence="5">40s ribosomal protein s8</fullName>
    </submittedName>
</protein>
<gene>
    <name evidence="5" type="ORF">CI238_09982</name>
</gene>
<dbReference type="AlphaFoldDB" id="A0A166NYN3"/>
<dbReference type="Gene3D" id="3.30.1490.10">
    <property type="match status" value="1"/>
</dbReference>
<sequence>MGVGLQLVPSAGGSATDLDSRCETSRTSLNLLHDTHHPFPLETRVKGSPTTKMGGLKNVINMCSHLQNASRARLGMTSVTNTKQNLNLALALHRSGFISSLHRGGPTPPAPEDLGTNPEPVTSANVATRRLWLGLKYWNNEPVLKGLSMVTKPTRPIRVHIEDLELVVRGFNSKNGLVKGLGLGECLFISTDRGVLEAREALARKVGGMVLCRAR</sequence>
<dbReference type="SUPFAM" id="SSF56047">
    <property type="entry name" value="Ribosomal protein S8"/>
    <property type="match status" value="1"/>
</dbReference>
<keyword evidence="2 5" id="KW-0689">Ribosomal protein</keyword>